<feature type="chain" id="PRO_5018231556" description="Htaa domain-containing protein" evidence="3">
    <location>
        <begin position="26"/>
        <end position="370"/>
    </location>
</feature>
<organism evidence="4 5">
    <name type="scientific">Nocardioides marmoriginsengisoli</name>
    <dbReference type="NCBI Taxonomy" id="661483"/>
    <lineage>
        <taxon>Bacteria</taxon>
        <taxon>Bacillati</taxon>
        <taxon>Actinomycetota</taxon>
        <taxon>Actinomycetes</taxon>
        <taxon>Propionibacteriales</taxon>
        <taxon>Nocardioidaceae</taxon>
        <taxon>Nocardioides</taxon>
    </lineage>
</organism>
<accession>A0A3N0CI51</accession>
<comment type="caution">
    <text evidence="4">The sequence shown here is derived from an EMBL/GenBank/DDBJ whole genome shotgun (WGS) entry which is preliminary data.</text>
</comment>
<evidence type="ECO:0008006" key="6">
    <source>
        <dbReference type="Google" id="ProtNLM"/>
    </source>
</evidence>
<keyword evidence="3" id="KW-0732">Signal</keyword>
<dbReference type="EMBL" id="RJSE01000007">
    <property type="protein sequence ID" value="RNL62999.1"/>
    <property type="molecule type" value="Genomic_DNA"/>
</dbReference>
<name>A0A3N0CI51_9ACTN</name>
<keyword evidence="2" id="KW-1133">Transmembrane helix</keyword>
<dbReference type="RefSeq" id="WP_123228291.1">
    <property type="nucleotide sequence ID" value="NZ_RJSE01000007.1"/>
</dbReference>
<feature type="compositionally biased region" description="Low complexity" evidence="1">
    <location>
        <begin position="189"/>
        <end position="213"/>
    </location>
</feature>
<sequence>MRTRILITAGIVAAATLLIPGSAEAAARVTATNEFGTAQADPTYATTLTLRGKGFQSIKNGHGGVYVFFGTVKGTWRPSKGGQTGTDYLYVPDSEAKNNQGYQRFIAFPGSDTAASAQGILKADGSWSTTITVPGAKFNAVDRDGKAVAVDCLKVTCGIITIGAHGVKNARNESFSPVRFAKIYDRAPTTTAPTTTGPTTTAPTTGATTAAAPQAGVAPRSQSAAKPVAAVDQDTAVVGRVLSFTGTGFTPGEQVTASFDDGRAAVGPLAAGPSGEVAGVLQLPAEVRSGTHTLRLTGAASSTRADVNFPIRAAEPTAAADESDDSGLPAWAGWTFLGTAVLVLGAAVLFAVRRISGVRRRAEQGAAHAS</sequence>
<evidence type="ECO:0000313" key="4">
    <source>
        <dbReference type="EMBL" id="RNL62999.1"/>
    </source>
</evidence>
<keyword evidence="2" id="KW-0812">Transmembrane</keyword>
<evidence type="ECO:0000256" key="1">
    <source>
        <dbReference type="SAM" id="MobiDB-lite"/>
    </source>
</evidence>
<reference evidence="4 5" key="1">
    <citation type="submission" date="2018-11" db="EMBL/GenBank/DDBJ databases">
        <authorList>
            <person name="Li F."/>
        </authorList>
    </citation>
    <scope>NUCLEOTIDE SEQUENCE [LARGE SCALE GENOMIC DNA]</scope>
    <source>
        <strain evidence="4 5">Gsoil 097</strain>
    </source>
</reference>
<dbReference type="OrthoDB" id="4775562at2"/>
<keyword evidence="2" id="KW-0472">Membrane</keyword>
<evidence type="ECO:0000313" key="5">
    <source>
        <dbReference type="Proteomes" id="UP000267128"/>
    </source>
</evidence>
<protein>
    <recommendedName>
        <fullName evidence="6">Htaa domain-containing protein</fullName>
    </recommendedName>
</protein>
<dbReference type="Gene3D" id="2.60.40.230">
    <property type="entry name" value="Neocarzinostatin-like"/>
    <property type="match status" value="1"/>
</dbReference>
<gene>
    <name evidence="4" type="ORF">EFK50_14890</name>
</gene>
<dbReference type="AlphaFoldDB" id="A0A3N0CI51"/>
<dbReference type="Proteomes" id="UP000267128">
    <property type="component" value="Unassembled WGS sequence"/>
</dbReference>
<feature type="region of interest" description="Disordered" evidence="1">
    <location>
        <begin position="189"/>
        <end position="221"/>
    </location>
</feature>
<evidence type="ECO:0000256" key="3">
    <source>
        <dbReference type="SAM" id="SignalP"/>
    </source>
</evidence>
<keyword evidence="5" id="KW-1185">Reference proteome</keyword>
<proteinExistence type="predicted"/>
<feature type="transmembrane region" description="Helical" evidence="2">
    <location>
        <begin position="331"/>
        <end position="352"/>
    </location>
</feature>
<feature type="signal peptide" evidence="3">
    <location>
        <begin position="1"/>
        <end position="25"/>
    </location>
</feature>
<evidence type="ECO:0000256" key="2">
    <source>
        <dbReference type="SAM" id="Phobius"/>
    </source>
</evidence>